<dbReference type="PANTHER" id="PTHR43744:SF12">
    <property type="entry name" value="ABC TRANSPORTER PERMEASE PROTEIN MG189-RELATED"/>
    <property type="match status" value="1"/>
</dbReference>
<feature type="transmembrane region" description="Helical" evidence="7">
    <location>
        <begin position="152"/>
        <end position="173"/>
    </location>
</feature>
<evidence type="ECO:0000256" key="3">
    <source>
        <dbReference type="ARBA" id="ARBA00022475"/>
    </source>
</evidence>
<proteinExistence type="inferred from homology"/>
<dbReference type="CDD" id="cd06261">
    <property type="entry name" value="TM_PBP2"/>
    <property type="match status" value="1"/>
</dbReference>
<keyword evidence="6 7" id="KW-0472">Membrane</keyword>
<organism evidence="9 10">
    <name type="scientific">Kribbella jejuensis</name>
    <dbReference type="NCBI Taxonomy" id="236068"/>
    <lineage>
        <taxon>Bacteria</taxon>
        <taxon>Bacillati</taxon>
        <taxon>Actinomycetota</taxon>
        <taxon>Actinomycetes</taxon>
        <taxon>Propionibacteriales</taxon>
        <taxon>Kribbellaceae</taxon>
        <taxon>Kribbella</taxon>
    </lineage>
</organism>
<sequence>MSRIAVAAPDLKRANGRMSVMIVCVILAVFAGYFLLPLWWLGVTATKRQGDFATTNGFWFSGFHLVENLRALFGYGDGIFARWLLNSAIYAGVGALAATVLSSMTGYYLAKFSFRGRSFLFSIVLGSVMVPSTVLALPLFLVFSKAHLVDTYWAVLLPSIVSPFGVYLSRIFADSSVPTEIIEAARVDGAGEFRIFTTIAQRLMLPGLATVYLFGFVAIWNSFFLPLLMLQSQDLYPATFGLYAWKGQAQMDPHVQLLVVIGSFVATAPLMAAFLALQRYWRAGLTLGALD</sequence>
<feature type="transmembrane region" description="Helical" evidence="7">
    <location>
        <begin position="119"/>
        <end position="140"/>
    </location>
</feature>
<evidence type="ECO:0000313" key="10">
    <source>
        <dbReference type="Proteomes" id="UP000316298"/>
    </source>
</evidence>
<dbReference type="PROSITE" id="PS50928">
    <property type="entry name" value="ABC_TM1"/>
    <property type="match status" value="1"/>
</dbReference>
<dbReference type="Pfam" id="PF00528">
    <property type="entry name" value="BPD_transp_1"/>
    <property type="match status" value="1"/>
</dbReference>
<evidence type="ECO:0000256" key="7">
    <source>
        <dbReference type="RuleBase" id="RU363032"/>
    </source>
</evidence>
<dbReference type="InterPro" id="IPR035906">
    <property type="entry name" value="MetI-like_sf"/>
</dbReference>
<keyword evidence="9" id="KW-0762">Sugar transport</keyword>
<dbReference type="AlphaFoldDB" id="A0A542ERQ9"/>
<comment type="subcellular location">
    <subcellularLocation>
        <location evidence="1 7">Cell membrane</location>
        <topology evidence="1 7">Multi-pass membrane protein</topology>
    </subcellularLocation>
</comment>
<feature type="transmembrane region" description="Helical" evidence="7">
    <location>
        <begin position="203"/>
        <end position="223"/>
    </location>
</feature>
<dbReference type="OrthoDB" id="61122at2"/>
<feature type="transmembrane region" description="Helical" evidence="7">
    <location>
        <begin position="88"/>
        <end position="110"/>
    </location>
</feature>
<dbReference type="Gene3D" id="1.10.3720.10">
    <property type="entry name" value="MetI-like"/>
    <property type="match status" value="1"/>
</dbReference>
<keyword evidence="10" id="KW-1185">Reference proteome</keyword>
<feature type="transmembrane region" description="Helical" evidence="7">
    <location>
        <begin position="255"/>
        <end position="277"/>
    </location>
</feature>
<feature type="domain" description="ABC transmembrane type-1" evidence="8">
    <location>
        <begin position="84"/>
        <end position="276"/>
    </location>
</feature>
<keyword evidence="4 7" id="KW-0812">Transmembrane</keyword>
<dbReference type="InterPro" id="IPR000515">
    <property type="entry name" value="MetI-like"/>
</dbReference>
<name>A0A542ERQ9_9ACTN</name>
<keyword evidence="2 7" id="KW-0813">Transport</keyword>
<accession>A0A542ERQ9</accession>
<dbReference type="EMBL" id="VFMM01000001">
    <property type="protein sequence ID" value="TQJ18032.1"/>
    <property type="molecule type" value="Genomic_DNA"/>
</dbReference>
<evidence type="ECO:0000256" key="4">
    <source>
        <dbReference type="ARBA" id="ARBA00022692"/>
    </source>
</evidence>
<evidence type="ECO:0000256" key="5">
    <source>
        <dbReference type="ARBA" id="ARBA00022989"/>
    </source>
</evidence>
<reference evidence="9 10" key="1">
    <citation type="submission" date="2019-06" db="EMBL/GenBank/DDBJ databases">
        <title>Sequencing the genomes of 1000 actinobacteria strains.</title>
        <authorList>
            <person name="Klenk H.-P."/>
        </authorList>
    </citation>
    <scope>NUCLEOTIDE SEQUENCE [LARGE SCALE GENOMIC DNA]</scope>
    <source>
        <strain evidence="9 10">DSM 17305</strain>
    </source>
</reference>
<protein>
    <submittedName>
        <fullName evidence="9">Multiple sugar transport system permease protein</fullName>
    </submittedName>
</protein>
<keyword evidence="3" id="KW-1003">Cell membrane</keyword>
<dbReference type="Proteomes" id="UP000316298">
    <property type="component" value="Unassembled WGS sequence"/>
</dbReference>
<evidence type="ECO:0000313" key="9">
    <source>
        <dbReference type="EMBL" id="TQJ18032.1"/>
    </source>
</evidence>
<feature type="transmembrane region" description="Helical" evidence="7">
    <location>
        <begin position="20"/>
        <end position="41"/>
    </location>
</feature>
<comment type="similarity">
    <text evidence="7">Belongs to the binding-protein-dependent transport system permease family.</text>
</comment>
<dbReference type="GO" id="GO:0005886">
    <property type="term" value="C:plasma membrane"/>
    <property type="evidence" value="ECO:0007669"/>
    <property type="project" value="UniProtKB-SubCell"/>
</dbReference>
<gene>
    <name evidence="9" type="ORF">FB475_2163</name>
</gene>
<comment type="caution">
    <text evidence="9">The sequence shown here is derived from an EMBL/GenBank/DDBJ whole genome shotgun (WGS) entry which is preliminary data.</text>
</comment>
<dbReference type="GO" id="GO:0055085">
    <property type="term" value="P:transmembrane transport"/>
    <property type="evidence" value="ECO:0007669"/>
    <property type="project" value="InterPro"/>
</dbReference>
<dbReference type="SUPFAM" id="SSF161098">
    <property type="entry name" value="MetI-like"/>
    <property type="match status" value="1"/>
</dbReference>
<keyword evidence="5 7" id="KW-1133">Transmembrane helix</keyword>
<dbReference type="PANTHER" id="PTHR43744">
    <property type="entry name" value="ABC TRANSPORTER PERMEASE PROTEIN MG189-RELATED-RELATED"/>
    <property type="match status" value="1"/>
</dbReference>
<evidence type="ECO:0000259" key="8">
    <source>
        <dbReference type="PROSITE" id="PS50928"/>
    </source>
</evidence>
<evidence type="ECO:0000256" key="1">
    <source>
        <dbReference type="ARBA" id="ARBA00004651"/>
    </source>
</evidence>
<evidence type="ECO:0000256" key="2">
    <source>
        <dbReference type="ARBA" id="ARBA00022448"/>
    </source>
</evidence>
<evidence type="ECO:0000256" key="6">
    <source>
        <dbReference type="ARBA" id="ARBA00023136"/>
    </source>
</evidence>